<keyword evidence="2" id="KW-1185">Reference proteome</keyword>
<organism evidence="1 2">
    <name type="scientific">Pedococcus ginsenosidimutans</name>
    <dbReference type="NCBI Taxonomy" id="490570"/>
    <lineage>
        <taxon>Bacteria</taxon>
        <taxon>Bacillati</taxon>
        <taxon>Actinomycetota</taxon>
        <taxon>Actinomycetes</taxon>
        <taxon>Micrococcales</taxon>
        <taxon>Intrasporangiaceae</taxon>
        <taxon>Pedococcus</taxon>
    </lineage>
</organism>
<evidence type="ECO:0000313" key="1">
    <source>
        <dbReference type="EMBL" id="GAA4722723.1"/>
    </source>
</evidence>
<evidence type="ECO:0000313" key="2">
    <source>
        <dbReference type="Proteomes" id="UP001500556"/>
    </source>
</evidence>
<sequence length="72" mass="7595">MAEAGCAVMNAGLSEDPGQKALADQIRGYVVDSPGEEVANAVDEPIKKAASAIRAAQLYGGVGRWYFEYCLT</sequence>
<reference evidence="2" key="1">
    <citation type="journal article" date="2019" name="Int. J. Syst. Evol. Microbiol.">
        <title>The Global Catalogue of Microorganisms (GCM) 10K type strain sequencing project: providing services to taxonomists for standard genome sequencing and annotation.</title>
        <authorList>
            <consortium name="The Broad Institute Genomics Platform"/>
            <consortium name="The Broad Institute Genome Sequencing Center for Infectious Disease"/>
            <person name="Wu L."/>
            <person name="Ma J."/>
        </authorList>
    </citation>
    <scope>NUCLEOTIDE SEQUENCE [LARGE SCALE GENOMIC DNA]</scope>
    <source>
        <strain evidence="2">JCM 18961</strain>
    </source>
</reference>
<dbReference type="EMBL" id="BAABLO010000009">
    <property type="protein sequence ID" value="GAA4722723.1"/>
    <property type="molecule type" value="Genomic_DNA"/>
</dbReference>
<dbReference type="Proteomes" id="UP001500556">
    <property type="component" value="Unassembled WGS sequence"/>
</dbReference>
<comment type="caution">
    <text evidence="1">The sequence shown here is derived from an EMBL/GenBank/DDBJ whole genome shotgun (WGS) entry which is preliminary data.</text>
</comment>
<gene>
    <name evidence="1" type="ORF">GCM10025782_20740</name>
</gene>
<name>A0ABP8Y7C5_9MICO</name>
<accession>A0ABP8Y7C5</accession>
<protein>
    <submittedName>
        <fullName evidence="1">Uncharacterized protein</fullName>
    </submittedName>
</protein>
<proteinExistence type="predicted"/>